<dbReference type="PANTHER" id="PTHR40465">
    <property type="entry name" value="CHROMOSOME 1, WHOLE GENOME SHOTGUN SEQUENCE"/>
    <property type="match status" value="1"/>
</dbReference>
<dbReference type="InterPro" id="IPR045339">
    <property type="entry name" value="DUF6534"/>
</dbReference>
<keyword evidence="2" id="KW-1133">Transmembrane helix</keyword>
<reference evidence="5" key="1">
    <citation type="journal article" date="2014" name="Proc. Natl. Acad. Sci. U.S.A.">
        <title>Extensive sampling of basidiomycete genomes demonstrates inadequacy of the white-rot/brown-rot paradigm for wood decay fungi.</title>
        <authorList>
            <person name="Riley R."/>
            <person name="Salamov A.A."/>
            <person name="Brown D.W."/>
            <person name="Nagy L.G."/>
            <person name="Floudas D."/>
            <person name="Held B.W."/>
            <person name="Levasseur A."/>
            <person name="Lombard V."/>
            <person name="Morin E."/>
            <person name="Otillar R."/>
            <person name="Lindquist E.A."/>
            <person name="Sun H."/>
            <person name="LaButti K.M."/>
            <person name="Schmutz J."/>
            <person name="Jabbour D."/>
            <person name="Luo H."/>
            <person name="Baker S.E."/>
            <person name="Pisabarro A.G."/>
            <person name="Walton J.D."/>
            <person name="Blanchette R.A."/>
            <person name="Henrissat B."/>
            <person name="Martin F."/>
            <person name="Cullen D."/>
            <person name="Hibbett D.S."/>
            <person name="Grigoriev I.V."/>
        </authorList>
    </citation>
    <scope>NUCLEOTIDE SEQUENCE [LARGE SCALE GENOMIC DNA]</scope>
    <source>
        <strain evidence="5">CBS 339.88</strain>
    </source>
</reference>
<proteinExistence type="predicted"/>
<gene>
    <name evidence="4" type="ORF">GALMADRAFT_146653</name>
</gene>
<name>A0A067SDU1_GALM3</name>
<feature type="transmembrane region" description="Helical" evidence="2">
    <location>
        <begin position="78"/>
        <end position="100"/>
    </location>
</feature>
<accession>A0A067SDU1</accession>
<evidence type="ECO:0000256" key="1">
    <source>
        <dbReference type="SAM" id="MobiDB-lite"/>
    </source>
</evidence>
<feature type="transmembrane region" description="Helical" evidence="2">
    <location>
        <begin position="198"/>
        <end position="223"/>
    </location>
</feature>
<feature type="transmembrane region" description="Helical" evidence="2">
    <location>
        <begin position="112"/>
        <end position="133"/>
    </location>
</feature>
<dbReference type="Proteomes" id="UP000027222">
    <property type="component" value="Unassembled WGS sequence"/>
</dbReference>
<feature type="transmembrane region" description="Helical" evidence="2">
    <location>
        <begin position="13"/>
        <end position="33"/>
    </location>
</feature>
<evidence type="ECO:0000313" key="4">
    <source>
        <dbReference type="EMBL" id="KDR68172.1"/>
    </source>
</evidence>
<evidence type="ECO:0000259" key="3">
    <source>
        <dbReference type="Pfam" id="PF20152"/>
    </source>
</evidence>
<protein>
    <recommendedName>
        <fullName evidence="3">DUF6534 domain-containing protein</fullName>
    </recommendedName>
</protein>
<dbReference type="PANTHER" id="PTHR40465:SF1">
    <property type="entry name" value="DUF6534 DOMAIN-CONTAINING PROTEIN"/>
    <property type="match status" value="1"/>
</dbReference>
<dbReference type="OrthoDB" id="2929525at2759"/>
<feature type="domain" description="DUF6534" evidence="3">
    <location>
        <begin position="166"/>
        <end position="251"/>
    </location>
</feature>
<feature type="transmembrane region" description="Helical" evidence="2">
    <location>
        <begin position="229"/>
        <end position="249"/>
    </location>
</feature>
<dbReference type="STRING" id="685588.A0A067SDU1"/>
<evidence type="ECO:0000313" key="5">
    <source>
        <dbReference type="Proteomes" id="UP000027222"/>
    </source>
</evidence>
<keyword evidence="2" id="KW-0812">Transmembrane</keyword>
<dbReference type="HOGENOM" id="CLU_046025_5_2_1"/>
<dbReference type="AlphaFoldDB" id="A0A067SDU1"/>
<feature type="transmembrane region" description="Helical" evidence="2">
    <location>
        <begin position="45"/>
        <end position="66"/>
    </location>
</feature>
<dbReference type="Pfam" id="PF20152">
    <property type="entry name" value="DUF6534"/>
    <property type="match status" value="1"/>
</dbReference>
<organism evidence="4 5">
    <name type="scientific">Galerina marginata (strain CBS 339.88)</name>
    <dbReference type="NCBI Taxonomy" id="685588"/>
    <lineage>
        <taxon>Eukaryota</taxon>
        <taxon>Fungi</taxon>
        <taxon>Dikarya</taxon>
        <taxon>Basidiomycota</taxon>
        <taxon>Agaricomycotina</taxon>
        <taxon>Agaricomycetes</taxon>
        <taxon>Agaricomycetidae</taxon>
        <taxon>Agaricales</taxon>
        <taxon>Agaricineae</taxon>
        <taxon>Strophariaceae</taxon>
        <taxon>Galerina</taxon>
    </lineage>
</organism>
<evidence type="ECO:0000256" key="2">
    <source>
        <dbReference type="SAM" id="Phobius"/>
    </source>
</evidence>
<keyword evidence="2" id="KW-0472">Membrane</keyword>
<feature type="region of interest" description="Disordered" evidence="1">
    <location>
        <begin position="279"/>
        <end position="304"/>
    </location>
</feature>
<feature type="transmembrane region" description="Helical" evidence="2">
    <location>
        <begin position="153"/>
        <end position="178"/>
    </location>
</feature>
<sequence>MVETDGNLGAVEIATFLSLVLLGVSLSQGYTYFRRSEQDKFSLKLMVTVLLVLEIFHSFTAAHTIYFDTITRWNRAEINSYSLSANVVNETLITVMVQCFFSHRIYRLSGKLPISIACFGLAILRFLSAMGMSLEAVLDVRRTPNWVIFISQFNWVITSALALGGATDLLIAASMLFYLKKLTSPSNMKSTTQLLNRLIRYSLQTGFLTSLTSLAVIVCFHTMKNLVWFGLYIILAKIYSNSLLASLNARPRTARSPRRRAFSTNIDFETVPPGISIPLHVTHPTNTSESQTDSDWPPTLPPKSSIGEIQVQIADDNNDSIRPVKLAPI</sequence>
<feature type="compositionally biased region" description="Polar residues" evidence="1">
    <location>
        <begin position="283"/>
        <end position="294"/>
    </location>
</feature>
<dbReference type="EMBL" id="KL142410">
    <property type="protein sequence ID" value="KDR68172.1"/>
    <property type="molecule type" value="Genomic_DNA"/>
</dbReference>
<keyword evidence="5" id="KW-1185">Reference proteome</keyword>